<dbReference type="CDD" id="cd18131">
    <property type="entry name" value="ASADH_C_bac_euk_like"/>
    <property type="match status" value="1"/>
</dbReference>
<dbReference type="SMART" id="SM00859">
    <property type="entry name" value="Semialdhyde_dh"/>
    <property type="match status" value="1"/>
</dbReference>
<evidence type="ECO:0000256" key="11">
    <source>
        <dbReference type="ARBA" id="ARBA00023002"/>
    </source>
</evidence>
<comment type="pathway">
    <text evidence="3 15">Amino-acid biosynthesis; L-threonine biosynthesis; L-threonine from L-aspartate: step 2/5.</text>
</comment>
<dbReference type="InterPro" id="IPR005986">
    <property type="entry name" value="Asp_semialdehyde_DH_beta"/>
</dbReference>
<dbReference type="GO" id="GO:0071266">
    <property type="term" value="P:'de novo' L-methionine biosynthetic process"/>
    <property type="evidence" value="ECO:0007669"/>
    <property type="project" value="UniProtKB-UniRule"/>
</dbReference>
<feature type="binding site" evidence="15">
    <location>
        <position position="102"/>
    </location>
    <ligand>
        <name>phosphate</name>
        <dbReference type="ChEBI" id="CHEBI:43474"/>
    </ligand>
</feature>
<dbReference type="CDD" id="cd02316">
    <property type="entry name" value="VcASADH2_like_N"/>
    <property type="match status" value="1"/>
</dbReference>
<sequence>MNRYGYSVAIVGASGEVGKSMVETLERYPIPVTSLKLLASSRSAGKSMVFKGQPLIIEELTENSFDGIDLAFFSAGGSVSEKFAPIAVSKGAVVIDNTSAFRMHQDIPLVVPEVNADVLTHEMKLIANPNCSTIQLVVALKPLMDVYGIESVNVATYQAISGAGAKALYEYNQELEQDDYVPQILPTRSDKVHYQMAHNVIPQIDVFMENGYTKEEIKMINETRKILSDSSLKVNATCARVPVRYGHSVCATVKLKGPVQNRQEIMDLFKNSSDVVLYDEIESQKYPMAYYLAHHDDVYVGRIRKDLFEDDVIHLWIVADNILKGAALNSVQIAYYMHRHGLLGD</sequence>
<dbReference type="EMBL" id="WMQE01000024">
    <property type="protein sequence ID" value="MTK21880.1"/>
    <property type="molecule type" value="Genomic_DNA"/>
</dbReference>
<feature type="binding site" evidence="15">
    <location>
        <begin position="14"/>
        <end position="17"/>
    </location>
    <ligand>
        <name>NADP(+)</name>
        <dbReference type="ChEBI" id="CHEBI:58349"/>
    </ligand>
</feature>
<dbReference type="GO" id="GO:0051287">
    <property type="term" value="F:NAD binding"/>
    <property type="evidence" value="ECO:0007669"/>
    <property type="project" value="InterPro"/>
</dbReference>
<evidence type="ECO:0000256" key="13">
    <source>
        <dbReference type="ARBA" id="ARBA00023167"/>
    </source>
</evidence>
<evidence type="ECO:0000256" key="10">
    <source>
        <dbReference type="ARBA" id="ARBA00022915"/>
    </source>
</evidence>
<feature type="binding site" evidence="15">
    <location>
        <begin position="161"/>
        <end position="162"/>
    </location>
    <ligand>
        <name>NADP(+)</name>
        <dbReference type="ChEBI" id="CHEBI:58349"/>
    </ligand>
</feature>
<evidence type="ECO:0000313" key="17">
    <source>
        <dbReference type="EMBL" id="MTK21880.1"/>
    </source>
</evidence>
<dbReference type="InterPro" id="IPR000319">
    <property type="entry name" value="Asp-semialdehyde_DH_CS"/>
</dbReference>
<comment type="function">
    <text evidence="15">Catalyzes the NADPH-dependent formation of L-aspartate-semialdehyde (L-ASA) by the reductive dephosphorylation of L-aspartyl-4-phosphate.</text>
</comment>
<comment type="similarity">
    <text evidence="4 15">Belongs to the aspartate-semialdehyde dehydrogenase family.</text>
</comment>
<comment type="subunit">
    <text evidence="5 15">Homodimer.</text>
</comment>
<keyword evidence="13 15" id="KW-0486">Methionine biosynthesis</keyword>
<dbReference type="SUPFAM" id="SSF55347">
    <property type="entry name" value="Glyceraldehyde-3-phosphate dehydrogenase-like, C-terminal domain"/>
    <property type="match status" value="1"/>
</dbReference>
<comment type="catalytic activity">
    <reaction evidence="14 15">
        <text>L-aspartate 4-semialdehyde + phosphate + NADP(+) = 4-phospho-L-aspartate + NADPH + H(+)</text>
        <dbReference type="Rhea" id="RHEA:24284"/>
        <dbReference type="ChEBI" id="CHEBI:15378"/>
        <dbReference type="ChEBI" id="CHEBI:43474"/>
        <dbReference type="ChEBI" id="CHEBI:57535"/>
        <dbReference type="ChEBI" id="CHEBI:57783"/>
        <dbReference type="ChEBI" id="CHEBI:58349"/>
        <dbReference type="ChEBI" id="CHEBI:537519"/>
        <dbReference type="EC" id="1.2.1.11"/>
    </reaction>
</comment>
<evidence type="ECO:0000256" key="7">
    <source>
        <dbReference type="ARBA" id="ARBA00022605"/>
    </source>
</evidence>
<dbReference type="GO" id="GO:0009097">
    <property type="term" value="P:isoleucine biosynthetic process"/>
    <property type="evidence" value="ECO:0007669"/>
    <property type="project" value="UniProtKB-UniRule"/>
</dbReference>
<keyword evidence="7 15" id="KW-0028">Amino-acid biosynthesis</keyword>
<comment type="pathway">
    <text evidence="1 15">Amino-acid biosynthesis; L-methionine biosynthesis via de novo pathway; L-homoserine from L-aspartate: step 2/3.</text>
</comment>
<dbReference type="GO" id="GO:0009088">
    <property type="term" value="P:threonine biosynthetic process"/>
    <property type="evidence" value="ECO:0007669"/>
    <property type="project" value="UniProtKB-UniRule"/>
</dbReference>
<dbReference type="InterPro" id="IPR012280">
    <property type="entry name" value="Semialdhyde_DH_dimer_dom"/>
</dbReference>
<dbReference type="NCBIfam" id="TIGR01296">
    <property type="entry name" value="asd_B"/>
    <property type="match status" value="1"/>
</dbReference>
<dbReference type="GO" id="GO:0004073">
    <property type="term" value="F:aspartate-semialdehyde dehydrogenase activity"/>
    <property type="evidence" value="ECO:0007669"/>
    <property type="project" value="UniProtKB-UniRule"/>
</dbReference>
<evidence type="ECO:0000256" key="8">
    <source>
        <dbReference type="ARBA" id="ARBA00022697"/>
    </source>
</evidence>
<dbReference type="GO" id="GO:0046983">
    <property type="term" value="F:protein dimerization activity"/>
    <property type="evidence" value="ECO:0007669"/>
    <property type="project" value="InterPro"/>
</dbReference>
<evidence type="ECO:0000256" key="14">
    <source>
        <dbReference type="ARBA" id="ARBA00047891"/>
    </source>
</evidence>
<feature type="active site" description="Proton acceptor" evidence="15 16">
    <location>
        <position position="247"/>
    </location>
</feature>
<evidence type="ECO:0000256" key="16">
    <source>
        <dbReference type="PIRSR" id="PIRSR000148-1"/>
    </source>
</evidence>
<evidence type="ECO:0000256" key="3">
    <source>
        <dbReference type="ARBA" id="ARBA00005097"/>
    </source>
</evidence>
<dbReference type="InterPro" id="IPR036291">
    <property type="entry name" value="NAD(P)-bd_dom_sf"/>
</dbReference>
<dbReference type="Proteomes" id="UP000487649">
    <property type="component" value="Unassembled WGS sequence"/>
</dbReference>
<evidence type="ECO:0000256" key="5">
    <source>
        <dbReference type="ARBA" id="ARBA00011738"/>
    </source>
</evidence>
<protein>
    <recommendedName>
        <fullName evidence="6 15">Aspartate-semialdehyde dehydrogenase</fullName>
        <shortName evidence="15">ASA dehydrogenase</shortName>
        <shortName evidence="15">ASADH</shortName>
        <ecNumber evidence="6 15">1.2.1.11</ecNumber>
    </recommendedName>
    <alternativeName>
        <fullName evidence="15">Aspartate-beta-semialdehyde dehydrogenase</fullName>
    </alternativeName>
</protein>
<keyword evidence="9 15" id="KW-0521">NADP</keyword>
<dbReference type="SUPFAM" id="SSF51735">
    <property type="entry name" value="NAD(P)-binding Rossmann-fold domains"/>
    <property type="match status" value="1"/>
</dbReference>
<dbReference type="OrthoDB" id="9805684at2"/>
<keyword evidence="12 15" id="KW-0457">Lysine biosynthesis</keyword>
<dbReference type="AlphaFoldDB" id="A0A173SS48"/>
<dbReference type="Gene3D" id="3.40.50.720">
    <property type="entry name" value="NAD(P)-binding Rossmann-like Domain"/>
    <property type="match status" value="1"/>
</dbReference>
<dbReference type="InterPro" id="IPR000534">
    <property type="entry name" value="Semialdehyde_DH_NAD-bd"/>
</dbReference>
<dbReference type="EC" id="1.2.1.11" evidence="6 15"/>
<dbReference type="GO" id="GO:0050661">
    <property type="term" value="F:NADP binding"/>
    <property type="evidence" value="ECO:0007669"/>
    <property type="project" value="UniProtKB-UniRule"/>
</dbReference>
<dbReference type="NCBIfam" id="NF011456">
    <property type="entry name" value="PRK14874.1"/>
    <property type="match status" value="1"/>
</dbReference>
<evidence type="ECO:0000256" key="4">
    <source>
        <dbReference type="ARBA" id="ARBA00010584"/>
    </source>
</evidence>
<evidence type="ECO:0000313" key="18">
    <source>
        <dbReference type="Proteomes" id="UP000487649"/>
    </source>
</evidence>
<keyword evidence="10 15" id="KW-0220">Diaminopimelate biosynthesis</keyword>
<evidence type="ECO:0000256" key="1">
    <source>
        <dbReference type="ARBA" id="ARBA00005021"/>
    </source>
</evidence>
<comment type="caution">
    <text evidence="17">The sequence shown here is derived from an EMBL/GenBank/DDBJ whole genome shotgun (WGS) entry which is preliminary data.</text>
</comment>
<gene>
    <name evidence="15" type="primary">asd</name>
    <name evidence="17" type="ORF">GMA92_10680</name>
</gene>
<dbReference type="PROSITE" id="PS01103">
    <property type="entry name" value="ASD"/>
    <property type="match status" value="1"/>
</dbReference>
<evidence type="ECO:0000256" key="2">
    <source>
        <dbReference type="ARBA" id="ARBA00005076"/>
    </source>
</evidence>
<dbReference type="HAMAP" id="MF_02121">
    <property type="entry name" value="ASADH"/>
    <property type="match status" value="1"/>
</dbReference>
<dbReference type="PANTHER" id="PTHR46278:SF2">
    <property type="entry name" value="ASPARTATE-SEMIALDEHYDE DEHYDROGENASE"/>
    <property type="match status" value="1"/>
</dbReference>
<dbReference type="GeneID" id="60059856"/>
<proteinExistence type="inferred from homology"/>
<evidence type="ECO:0000256" key="9">
    <source>
        <dbReference type="ARBA" id="ARBA00022857"/>
    </source>
</evidence>
<dbReference type="RefSeq" id="WP_006783328.1">
    <property type="nucleotide sequence ID" value="NZ_CABJBH010000016.1"/>
</dbReference>
<dbReference type="PIRSF" id="PIRSF000148">
    <property type="entry name" value="ASA_dh"/>
    <property type="match status" value="1"/>
</dbReference>
<evidence type="ECO:0000256" key="12">
    <source>
        <dbReference type="ARBA" id="ARBA00023154"/>
    </source>
</evidence>
<dbReference type="GO" id="GO:0009089">
    <property type="term" value="P:lysine biosynthetic process via diaminopimelate"/>
    <property type="evidence" value="ECO:0007669"/>
    <property type="project" value="UniProtKB-UniRule"/>
</dbReference>
<comment type="pathway">
    <text evidence="2 15">Amino-acid biosynthesis; L-lysine biosynthesis via DAP pathway; (S)-tetrahydrodipicolinate from L-aspartate: step 2/4.</text>
</comment>
<dbReference type="GO" id="GO:0019877">
    <property type="term" value="P:diaminopimelate biosynthetic process"/>
    <property type="evidence" value="ECO:0007669"/>
    <property type="project" value="UniProtKB-UniRule"/>
</dbReference>
<feature type="binding site" evidence="15">
    <location>
        <position position="240"/>
    </location>
    <ligand>
        <name>substrate</name>
    </ligand>
</feature>
<dbReference type="Pfam" id="PF01118">
    <property type="entry name" value="Semialdhyde_dh"/>
    <property type="match status" value="1"/>
</dbReference>
<dbReference type="Gene3D" id="3.30.360.10">
    <property type="entry name" value="Dihydrodipicolinate Reductase, domain 2"/>
    <property type="match status" value="1"/>
</dbReference>
<feature type="binding site" evidence="15">
    <location>
        <begin position="42"/>
        <end position="43"/>
    </location>
    <ligand>
        <name>NADP(+)</name>
        <dbReference type="ChEBI" id="CHEBI:58349"/>
    </ligand>
</feature>
<reference evidence="17 18" key="1">
    <citation type="journal article" date="2019" name="Nat. Med.">
        <title>A library of human gut bacterial isolates paired with longitudinal multiomics data enables mechanistic microbiome research.</title>
        <authorList>
            <person name="Poyet M."/>
            <person name="Groussin M."/>
            <person name="Gibbons S.M."/>
            <person name="Avila-Pacheco J."/>
            <person name="Jiang X."/>
            <person name="Kearney S.M."/>
            <person name="Perrotta A.R."/>
            <person name="Berdy B."/>
            <person name="Zhao S."/>
            <person name="Lieberman T.D."/>
            <person name="Swanson P.K."/>
            <person name="Smith M."/>
            <person name="Roesemann S."/>
            <person name="Alexander J.E."/>
            <person name="Rich S.A."/>
            <person name="Livny J."/>
            <person name="Vlamakis H."/>
            <person name="Clish C."/>
            <person name="Bullock K."/>
            <person name="Deik A."/>
            <person name="Scott J."/>
            <person name="Pierce K.A."/>
            <person name="Xavier R.J."/>
            <person name="Alm E.J."/>
        </authorList>
    </citation>
    <scope>NUCLEOTIDE SEQUENCE [LARGE SCALE GENOMIC DNA]</scope>
    <source>
        <strain evidence="17 18">BIOML-A198</strain>
    </source>
</reference>
<feature type="binding site" evidence="15">
    <location>
        <position position="158"/>
    </location>
    <ligand>
        <name>substrate</name>
    </ligand>
</feature>
<keyword evidence="8 15" id="KW-0791">Threonine biosynthesis</keyword>
<accession>A0A173SS48</accession>
<evidence type="ECO:0000256" key="15">
    <source>
        <dbReference type="HAMAP-Rule" id="MF_02121"/>
    </source>
</evidence>
<feature type="active site" description="Acyl-thioester intermediate" evidence="15 16">
    <location>
        <position position="131"/>
    </location>
</feature>
<organism evidence="17 18">
    <name type="scientific">Turicibacter sanguinis</name>
    <dbReference type="NCBI Taxonomy" id="154288"/>
    <lineage>
        <taxon>Bacteria</taxon>
        <taxon>Bacillati</taxon>
        <taxon>Bacillota</taxon>
        <taxon>Erysipelotrichia</taxon>
        <taxon>Erysipelotrichales</taxon>
        <taxon>Turicibacteraceae</taxon>
        <taxon>Turicibacter</taxon>
    </lineage>
</organism>
<feature type="binding site" evidence="15">
    <location>
        <position position="321"/>
    </location>
    <ligand>
        <name>NADP(+)</name>
        <dbReference type="ChEBI" id="CHEBI:58349"/>
    </ligand>
</feature>
<comment type="caution">
    <text evidence="15">Lacks conserved residue(s) required for the propagation of feature annotation.</text>
</comment>
<dbReference type="InterPro" id="IPR012080">
    <property type="entry name" value="Asp_semialdehyde_DH"/>
</dbReference>
<dbReference type="PANTHER" id="PTHR46278">
    <property type="entry name" value="DEHYDROGENASE, PUTATIVE-RELATED"/>
    <property type="match status" value="1"/>
</dbReference>
<keyword evidence="11 15" id="KW-0560">Oxidoreductase</keyword>
<name>A0A173SS48_9FIRM</name>
<evidence type="ECO:0000256" key="6">
    <source>
        <dbReference type="ARBA" id="ARBA00013120"/>
    </source>
</evidence>
<dbReference type="Pfam" id="PF02774">
    <property type="entry name" value="Semialdhyde_dhC"/>
    <property type="match status" value="1"/>
</dbReference>